<gene>
    <name evidence="1" type="ORF">TSPGSL018_9079</name>
</gene>
<evidence type="ECO:0000313" key="1">
    <source>
        <dbReference type="EMBL" id="JAC80928.1"/>
    </source>
</evidence>
<dbReference type="GO" id="GO:0009507">
    <property type="term" value="C:chloroplast"/>
    <property type="evidence" value="ECO:0007669"/>
    <property type="project" value="TreeGrafter"/>
</dbReference>
<name>A0A061S9J5_9CHLO</name>
<proteinExistence type="predicted"/>
<dbReference type="EMBL" id="GBEZ01004276">
    <property type="protein sequence ID" value="JAC80928.1"/>
    <property type="molecule type" value="Transcribed_RNA"/>
</dbReference>
<sequence length="246" mass="27425">KLRPSIGCVTLGGRVSRKSIVKFKAIANANCVDKEEHTNSKNNPTRREALASIKNLSLRVVFATSTAQLYLPQEATASWIGEFWRSRQSQNDGAKILAPIRSSRTKILEAKSGLDKEAPTVEDYKLALDLVRPASLNCYVYESDSGETFEEKVSRIQQQFGGAVEVCTFKILLKNVVLYISDEKLIQYATEACTRLINQFSMLDDILDRACQMEDIPAESIRRELEATIDALDAFELALQKCLGLA</sequence>
<dbReference type="AlphaFoldDB" id="A0A061S9J5"/>
<organism evidence="1">
    <name type="scientific">Tetraselmis sp. GSL018</name>
    <dbReference type="NCBI Taxonomy" id="582737"/>
    <lineage>
        <taxon>Eukaryota</taxon>
        <taxon>Viridiplantae</taxon>
        <taxon>Chlorophyta</taxon>
        <taxon>core chlorophytes</taxon>
        <taxon>Chlorodendrophyceae</taxon>
        <taxon>Chlorodendrales</taxon>
        <taxon>Chlorodendraceae</taxon>
        <taxon>Tetraselmis</taxon>
    </lineage>
</organism>
<dbReference type="PANTHER" id="PTHR36398">
    <property type="entry name" value="PLASMA MEMBRANE FUSION PROTEIN"/>
    <property type="match status" value="1"/>
</dbReference>
<accession>A0A061S9J5</accession>
<feature type="non-terminal residue" evidence="1">
    <location>
        <position position="1"/>
    </location>
</feature>
<dbReference type="PANTHER" id="PTHR36398:SF1">
    <property type="entry name" value="PLASMA MEMBRANE FUSION PROTEIN"/>
    <property type="match status" value="1"/>
</dbReference>
<reference evidence="1" key="1">
    <citation type="submission" date="2014-05" db="EMBL/GenBank/DDBJ databases">
        <title>The transcriptome of the halophilic microalga Tetraselmis sp. GSL018 isolated from the Great Salt Lake, Utah.</title>
        <authorList>
            <person name="Jinkerson R.E."/>
            <person name="D'Adamo S."/>
            <person name="Posewitz M.C."/>
        </authorList>
    </citation>
    <scope>NUCLEOTIDE SEQUENCE</scope>
    <source>
        <strain evidence="1">GSL018</strain>
    </source>
</reference>
<protein>
    <submittedName>
        <fullName evidence="1">Uncharacterized protein</fullName>
    </submittedName>
</protein>